<evidence type="ECO:0000313" key="1">
    <source>
        <dbReference type="EMBL" id="QCD45825.1"/>
    </source>
</evidence>
<dbReference type="RefSeq" id="WP_002943135.1">
    <property type="nucleotide sequence ID" value="NZ_CP012543.1"/>
</dbReference>
<evidence type="ECO:0000313" key="2">
    <source>
        <dbReference type="Proteomes" id="UP000502377"/>
    </source>
</evidence>
<dbReference type="KEGG" id="crx:CRECT_0116"/>
<sequence length="462" mass="52894">MRGIFRISLDGAAGFTAVNLKLRAIISAGAFRSRTAILTGSILAATLALAMPAGATETGEAPDKICLKKTSYKTQGDAVPRYEYESSQIYDAKARLLEKIYDEISDDDRRRTKSAVKFDERGEREIGSTEYEWDFSAGKWRKVGLSRTERTKDGAFVYVSVYGQNGKLNQGQKTVEKRAGATEISQNFTLKNGKWTPTYLTKRLYDESYKTALIATFEWSAKAKKWTPYEKSIYHYSGDVYASSEGYKWRGKWVPQTKRAAFTAADGARTEISFTWSEGAWQPGERAVQKTQPEFRRFTDLRCRWNAANSEWRGCYKNVREETEQGRLKYAVSSLWREESQRWEVVFENELSYDARGKVIKNRETSEDERREYIYAYDEAGNNISVALRAPDESGKWHETQKTINVFERDISAHDVLDRGFIGDYVAAGENAIKSSKQYFLKDGESKLNETREWVYGKCELQ</sequence>
<name>A0A6G5QJF2_CAMRE</name>
<dbReference type="AlphaFoldDB" id="A0A6G5QJF2"/>
<organism evidence="1 2">
    <name type="scientific">Campylobacter rectus</name>
    <name type="common">Wolinella recta</name>
    <dbReference type="NCBI Taxonomy" id="203"/>
    <lineage>
        <taxon>Bacteria</taxon>
        <taxon>Pseudomonadati</taxon>
        <taxon>Campylobacterota</taxon>
        <taxon>Epsilonproteobacteria</taxon>
        <taxon>Campylobacterales</taxon>
        <taxon>Campylobacteraceae</taxon>
        <taxon>Campylobacter</taxon>
    </lineage>
</organism>
<reference evidence="1 2" key="1">
    <citation type="submission" date="2016-07" db="EMBL/GenBank/DDBJ databases">
        <title>Comparative genomics of the Campylobacter concisus group.</title>
        <authorList>
            <person name="Miller W.G."/>
            <person name="Yee E."/>
            <person name="Chapman M.H."/>
            <person name="Huynh S."/>
            <person name="Bono J.L."/>
            <person name="On S.L.W."/>
            <person name="StLeger J."/>
            <person name="Foster G."/>
            <person name="Parker C.T."/>
        </authorList>
    </citation>
    <scope>NUCLEOTIDE SEQUENCE [LARGE SCALE GENOMIC DNA]</scope>
    <source>
        <strain evidence="1 2">ATCC 33238</strain>
    </source>
</reference>
<gene>
    <name evidence="1" type="ORF">CRECT_0116</name>
</gene>
<dbReference type="EMBL" id="CP012543">
    <property type="protein sequence ID" value="QCD45825.1"/>
    <property type="molecule type" value="Genomic_DNA"/>
</dbReference>
<dbReference type="Gene3D" id="2.40.128.720">
    <property type="match status" value="2"/>
</dbReference>
<protein>
    <submittedName>
        <fullName evidence="1">Uncharacterized protein</fullName>
    </submittedName>
</protein>
<proteinExistence type="predicted"/>
<dbReference type="Proteomes" id="UP000502377">
    <property type="component" value="Chromosome"/>
</dbReference>
<accession>A0A6G5QJF2</accession>